<evidence type="ECO:0000313" key="2">
    <source>
        <dbReference type="Proteomes" id="UP000276133"/>
    </source>
</evidence>
<evidence type="ECO:0000313" key="1">
    <source>
        <dbReference type="EMBL" id="RNA37233.1"/>
    </source>
</evidence>
<name>A0A3M7SN59_BRAPC</name>
<organism evidence="1 2">
    <name type="scientific">Brachionus plicatilis</name>
    <name type="common">Marine rotifer</name>
    <name type="synonym">Brachionus muelleri</name>
    <dbReference type="NCBI Taxonomy" id="10195"/>
    <lineage>
        <taxon>Eukaryota</taxon>
        <taxon>Metazoa</taxon>
        <taxon>Spiralia</taxon>
        <taxon>Gnathifera</taxon>
        <taxon>Rotifera</taxon>
        <taxon>Eurotatoria</taxon>
        <taxon>Monogononta</taxon>
        <taxon>Pseudotrocha</taxon>
        <taxon>Ploima</taxon>
        <taxon>Brachionidae</taxon>
        <taxon>Brachionus</taxon>
    </lineage>
</organism>
<accession>A0A3M7SN59</accession>
<dbReference type="EMBL" id="REGN01001069">
    <property type="protein sequence ID" value="RNA37233.1"/>
    <property type="molecule type" value="Genomic_DNA"/>
</dbReference>
<protein>
    <submittedName>
        <fullName evidence="1">Uncharacterized protein</fullName>
    </submittedName>
</protein>
<gene>
    <name evidence="1" type="ORF">BpHYR1_016766</name>
</gene>
<keyword evidence="2" id="KW-1185">Reference proteome</keyword>
<feature type="non-terminal residue" evidence="1">
    <location>
        <position position="1"/>
    </location>
</feature>
<comment type="caution">
    <text evidence="1">The sequence shown here is derived from an EMBL/GenBank/DDBJ whole genome shotgun (WGS) entry which is preliminary data.</text>
</comment>
<sequence>RAKDRIVGNSNRHSALVYSLLNGIRNYNNNVVTLINGSAKTMKSESGIFFNSVQILHSYRFFSNEPLKNIYFVEYSPLQI</sequence>
<dbReference type="Proteomes" id="UP000276133">
    <property type="component" value="Unassembled WGS sequence"/>
</dbReference>
<dbReference type="AlphaFoldDB" id="A0A3M7SN59"/>
<reference evidence="1 2" key="1">
    <citation type="journal article" date="2018" name="Sci. Rep.">
        <title>Genomic signatures of local adaptation to the degree of environmental predictability in rotifers.</title>
        <authorList>
            <person name="Franch-Gras L."/>
            <person name="Hahn C."/>
            <person name="Garcia-Roger E.M."/>
            <person name="Carmona M.J."/>
            <person name="Serra M."/>
            <person name="Gomez A."/>
        </authorList>
    </citation>
    <scope>NUCLEOTIDE SEQUENCE [LARGE SCALE GENOMIC DNA]</scope>
    <source>
        <strain evidence="1">HYR1</strain>
    </source>
</reference>
<proteinExistence type="predicted"/>